<reference evidence="2" key="1">
    <citation type="submission" date="2020-10" db="EMBL/GenBank/DDBJ databases">
        <authorList>
            <person name="Gilroy R."/>
        </authorList>
    </citation>
    <scope>NUCLEOTIDE SEQUENCE</scope>
    <source>
        <strain evidence="2">D3-1215</strain>
    </source>
</reference>
<feature type="compositionally biased region" description="Basic and acidic residues" evidence="1">
    <location>
        <begin position="107"/>
        <end position="119"/>
    </location>
</feature>
<protein>
    <submittedName>
        <fullName evidence="2">CRISPR-associated protein Cas7</fullName>
    </submittedName>
</protein>
<sequence>MNPYIYLRALKHAEHTVFCVEDGQKTYFDAQFNRYMAYSSGQQVKRSVLQTLTDNLNVPVAPITFNYNITSKGEIENKEPWSPCDPTHIDQLLGGWMRAKNTSGKNIKNESEEAKDNSVLKRRSPLSVSAMRPLHPLLAGVEKENLTFDRSDRPDNHPVNVRMAGSDKLLSEEEIEDFLNTNNRTLPRRTWIPDNKRTSGFFVYDIAIDLRTLFCVSTNQHEAEISKSMIGKLKSEGWEESENIFGKCLVLPKTERDKVIPALADALINWRITSNQSRTFSLMETLAVAISDNANTIASAIRAKLIDDGENPQAKPIIDENTGAKLFITLPCAGYIMTEGESSSALTDAVQLLAGRISEFYDKGLYKDF</sequence>
<evidence type="ECO:0000256" key="1">
    <source>
        <dbReference type="SAM" id="MobiDB-lite"/>
    </source>
</evidence>
<evidence type="ECO:0000313" key="3">
    <source>
        <dbReference type="Proteomes" id="UP000823637"/>
    </source>
</evidence>
<reference evidence="2" key="2">
    <citation type="journal article" date="2021" name="PeerJ">
        <title>Extensive microbial diversity within the chicken gut microbiome revealed by metagenomics and culture.</title>
        <authorList>
            <person name="Gilroy R."/>
            <person name="Ravi A."/>
            <person name="Getino M."/>
            <person name="Pursley I."/>
            <person name="Horton D.L."/>
            <person name="Alikhan N.F."/>
            <person name="Baker D."/>
            <person name="Gharbi K."/>
            <person name="Hall N."/>
            <person name="Watson M."/>
            <person name="Adriaenssens E.M."/>
            <person name="Foster-Nyarko E."/>
            <person name="Jarju S."/>
            <person name="Secka A."/>
            <person name="Antonio M."/>
            <person name="Oren A."/>
            <person name="Chaudhuri R.R."/>
            <person name="La Ragione R."/>
            <person name="Hildebrand F."/>
            <person name="Pallen M.J."/>
        </authorList>
    </citation>
    <scope>NUCLEOTIDE SEQUENCE</scope>
    <source>
        <strain evidence="2">D3-1215</strain>
    </source>
</reference>
<dbReference type="AlphaFoldDB" id="A0A9D9HCJ5"/>
<evidence type="ECO:0000313" key="2">
    <source>
        <dbReference type="EMBL" id="MBO8446566.1"/>
    </source>
</evidence>
<dbReference type="EMBL" id="JADIMR010000033">
    <property type="protein sequence ID" value="MBO8446566.1"/>
    <property type="molecule type" value="Genomic_DNA"/>
</dbReference>
<proteinExistence type="predicted"/>
<organism evidence="2 3">
    <name type="scientific">Candidatus Enterocola intestinipullorum</name>
    <dbReference type="NCBI Taxonomy" id="2840783"/>
    <lineage>
        <taxon>Bacteria</taxon>
        <taxon>Pseudomonadati</taxon>
        <taxon>Bacteroidota</taxon>
        <taxon>Bacteroidia</taxon>
        <taxon>Bacteroidales</taxon>
        <taxon>Candidatus Enterocola</taxon>
    </lineage>
</organism>
<feature type="region of interest" description="Disordered" evidence="1">
    <location>
        <begin position="102"/>
        <end position="122"/>
    </location>
</feature>
<accession>A0A9D9HCJ5</accession>
<gene>
    <name evidence="2" type="ORF">IAC32_02320</name>
</gene>
<name>A0A9D9HCJ5_9BACT</name>
<comment type="caution">
    <text evidence="2">The sequence shown here is derived from an EMBL/GenBank/DDBJ whole genome shotgun (WGS) entry which is preliminary data.</text>
</comment>
<dbReference type="Proteomes" id="UP000823637">
    <property type="component" value="Unassembled WGS sequence"/>
</dbReference>